<organism evidence="1 2">
    <name type="scientific">Bradyrhizobium algeriense</name>
    <dbReference type="NCBI Taxonomy" id="634784"/>
    <lineage>
        <taxon>Bacteria</taxon>
        <taxon>Pseudomonadati</taxon>
        <taxon>Pseudomonadota</taxon>
        <taxon>Alphaproteobacteria</taxon>
        <taxon>Hyphomicrobiales</taxon>
        <taxon>Nitrobacteraceae</taxon>
        <taxon>Bradyrhizobium</taxon>
    </lineage>
</organism>
<accession>A0ABU8BJ49</accession>
<name>A0ABU8BJ49_9BRAD</name>
<sequence length="171" mass="19680">MSRHRGPILVDTNVIIECWRVSSWKALTSGYAVETVEMCEIETQTGLQRRTREQQIDRKMLRDTLKAVHSVTDAQRAAALLETEQLRFLDAGELMLWSHAITRPDDWVLCGPDKASLRVGIRLGFRERLVSLERLLSDVGHRPKTELRQAHTQKWLEQTLTQLVLLEKKGP</sequence>
<keyword evidence="2" id="KW-1185">Reference proteome</keyword>
<evidence type="ECO:0000313" key="1">
    <source>
        <dbReference type="EMBL" id="MEH2558570.1"/>
    </source>
</evidence>
<comment type="caution">
    <text evidence="1">The sequence shown here is derived from an EMBL/GenBank/DDBJ whole genome shotgun (WGS) entry which is preliminary data.</text>
</comment>
<evidence type="ECO:0000313" key="2">
    <source>
        <dbReference type="Proteomes" id="UP001364224"/>
    </source>
</evidence>
<reference evidence="1 2" key="1">
    <citation type="submission" date="2024-02" db="EMBL/GenBank/DDBJ databases">
        <title>Adaptive strategies in a cosmopolitan and abundant soil bacterium.</title>
        <authorList>
            <person name="Carini P."/>
        </authorList>
    </citation>
    <scope>NUCLEOTIDE SEQUENCE [LARGE SCALE GENOMIC DNA]</scope>
    <source>
        <strain evidence="1 2">AZCC 1608</strain>
    </source>
</reference>
<gene>
    <name evidence="1" type="ORF">V1286_006099</name>
</gene>
<dbReference type="Proteomes" id="UP001364224">
    <property type="component" value="Unassembled WGS sequence"/>
</dbReference>
<proteinExistence type="predicted"/>
<dbReference type="EMBL" id="JAZHRV010000001">
    <property type="protein sequence ID" value="MEH2558570.1"/>
    <property type="molecule type" value="Genomic_DNA"/>
</dbReference>
<evidence type="ECO:0008006" key="3">
    <source>
        <dbReference type="Google" id="ProtNLM"/>
    </source>
</evidence>
<protein>
    <recommendedName>
        <fullName evidence="3">PIN domain-containing protein</fullName>
    </recommendedName>
</protein>